<evidence type="ECO:0000259" key="2">
    <source>
        <dbReference type="Pfam" id="PF18400"/>
    </source>
</evidence>
<feature type="signal peptide" evidence="1">
    <location>
        <begin position="1"/>
        <end position="24"/>
    </location>
</feature>
<name>A0A7J7IMQ4_9RHOD</name>
<comment type="caution">
    <text evidence="4">The sequence shown here is derived from an EMBL/GenBank/DDBJ whole genome shotgun (WGS) entry which is preliminary data.</text>
</comment>
<dbReference type="OrthoDB" id="27683at2759"/>
<evidence type="ECO:0000313" key="4">
    <source>
        <dbReference type="EMBL" id="KAF6003999.1"/>
    </source>
</evidence>
<evidence type="ECO:0000313" key="5">
    <source>
        <dbReference type="Proteomes" id="UP000530660"/>
    </source>
</evidence>
<feature type="domain" description="UGGT thioredoxin-like" evidence="3">
    <location>
        <begin position="576"/>
        <end position="737"/>
    </location>
</feature>
<evidence type="ECO:0000259" key="3">
    <source>
        <dbReference type="Pfam" id="PF18402"/>
    </source>
</evidence>
<keyword evidence="1" id="KW-0732">Signal</keyword>
<dbReference type="AlphaFoldDB" id="A0A7J7IMQ4"/>
<feature type="domain" description="UGGT thioredoxin-like" evidence="2">
    <location>
        <begin position="55"/>
        <end position="302"/>
    </location>
</feature>
<dbReference type="GO" id="GO:0018279">
    <property type="term" value="P:protein N-linked glycosylation via asparagine"/>
    <property type="evidence" value="ECO:0007669"/>
    <property type="project" value="TreeGrafter"/>
</dbReference>
<dbReference type="Proteomes" id="UP000530660">
    <property type="component" value="Unassembled WGS sequence"/>
</dbReference>
<accession>A0A7J7IMQ4</accession>
<dbReference type="GO" id="GO:0036503">
    <property type="term" value="P:ERAD pathway"/>
    <property type="evidence" value="ECO:0007669"/>
    <property type="project" value="TreeGrafter"/>
</dbReference>
<dbReference type="Pfam" id="PF18400">
    <property type="entry name" value="Thioredoxin_12"/>
    <property type="match status" value="1"/>
</dbReference>
<protein>
    <submittedName>
        <fullName evidence="4">Udp-glucose glycoprotein glucosyltransferase</fullName>
    </submittedName>
</protein>
<keyword evidence="5" id="KW-1185">Reference proteome</keyword>
<dbReference type="GO" id="GO:0005783">
    <property type="term" value="C:endoplasmic reticulum"/>
    <property type="evidence" value="ECO:0007669"/>
    <property type="project" value="TreeGrafter"/>
</dbReference>
<feature type="chain" id="PRO_5029866498" evidence="1">
    <location>
        <begin position="25"/>
        <end position="1044"/>
    </location>
</feature>
<dbReference type="GO" id="GO:0003980">
    <property type="term" value="F:UDP-glucose:glycoprotein glucosyltransferase activity"/>
    <property type="evidence" value="ECO:0007669"/>
    <property type="project" value="InterPro"/>
</dbReference>
<dbReference type="InterPro" id="IPR040693">
    <property type="entry name" value="UGGT_TRXL_1"/>
</dbReference>
<dbReference type="PANTHER" id="PTHR11226">
    <property type="entry name" value="UDP-GLUCOSE GLYCOPROTEIN:GLUCOSYLTRANSFERASE"/>
    <property type="match status" value="1"/>
</dbReference>
<dbReference type="InterPro" id="IPR009448">
    <property type="entry name" value="UDP-g_GGtrans"/>
</dbReference>
<evidence type="ECO:0000256" key="1">
    <source>
        <dbReference type="SAM" id="SignalP"/>
    </source>
</evidence>
<sequence length="1044" mass="115955">MLKCFVRVLAWIGTWSLLLALCSAGQGNAHKQASGVDRLQSAKALHVRVVAGWDATSLPIEFLEGIRKGFSDQLFWKLLDQWAEEPTKTPSIAGEAGCGRAPIEWLRQHLEVALRVPVSADKHTEKRALFSAIESARRALEAQVAQRVYAGRVQLHTRLEAEDRLELNPTFTNVSDAWALLICGEERVLLSDLSMLAQLGNHLEACRTHVRCTSESLSRTMREWRRFWLPIDTAQCDERVFGGYPESLWGAHQTGQACTGPAALAILYADVFHDASFGSFHRAFREHASTGDLVYILRYRSRAVVGAPTLPEATSCTGEMPLSGYTVEVALKSSEYLVLDARRNETLWMLNRSDPEKNAFAAFGLIPQDIQDLHRSELEKTLDVLLMREIWSAAMNPDSNLITNWGTLEDASGTLLSYVQRLSNDLPSIGPVLFHEAKAQQMRTPSFAAAQKLLVESALNLSRLHAELEWSTLPSILYLNGRRVAPNSRSIAHCAATIGVANLAAHFLWFEFGPSIWGRDSFRQRSLHRLLIRNAGREPVSVGADMRLYIPEVLDCRLPGDDSENATDNTLLLVRLNDIERDRKYAHWNASFRALLPTADRGGLPTLRRNAFRLVAFIDPGSAVGLDIAVQLIRWVQNRHPLLPFQISVVFVPRLGDETKDASGISMPASLFKGWSAPASKLIAWSRRLRQRWRAALSETEASTSETVSVMVCRAVFYFQHVWRSRRATASFLSELHAIVQREHPLAGLLQLQVLMGSSNAFALPPMPPKPAQIRQAFMQTFRLMNRTSAERLRSMTSPERDFRVFVQGRPRWQKPPFALWDLVRLRRVDGDGDKATAPESVSGETASQAIAETQRWIARIGLPEDTSATLVLNGKVAGDMTSGQGDAAAVLELLRSEVNRLAELVRSGLAPDERCADHIVYGLLRPEYRNTSATRRHTFIVDRGISGTGFSKPLVRVPALEPQLLAIPPLTQTNSMLDQNGQAGGGANSLALLWDAFASTHRNRSDPGAHLLQLPYRYGCSCIDDNAQAELGRSNDGLAPSRS</sequence>
<dbReference type="Pfam" id="PF18402">
    <property type="entry name" value="Thioredoxin_14"/>
    <property type="match status" value="1"/>
</dbReference>
<proteinExistence type="predicted"/>
<dbReference type="InterPro" id="IPR040692">
    <property type="entry name" value="UGGT_TRXL_3"/>
</dbReference>
<keyword evidence="4" id="KW-0808">Transferase</keyword>
<gene>
    <name evidence="4" type="primary">UGGT2_2</name>
    <name evidence="4" type="ORF">F1559_004769</name>
</gene>
<organism evidence="4 5">
    <name type="scientific">Cyanidiococcus yangmingshanensis</name>
    <dbReference type="NCBI Taxonomy" id="2690220"/>
    <lineage>
        <taxon>Eukaryota</taxon>
        <taxon>Rhodophyta</taxon>
        <taxon>Bangiophyceae</taxon>
        <taxon>Cyanidiales</taxon>
        <taxon>Cyanidiaceae</taxon>
        <taxon>Cyanidiococcus</taxon>
    </lineage>
</organism>
<dbReference type="EMBL" id="VWRR01000005">
    <property type="protein sequence ID" value="KAF6003999.1"/>
    <property type="molecule type" value="Genomic_DNA"/>
</dbReference>
<dbReference type="PANTHER" id="PTHR11226:SF0">
    <property type="entry name" value="UDP-GLUCOSE:GLYCOPROTEIN GLUCOSYLTRANSFERASE"/>
    <property type="match status" value="1"/>
</dbReference>
<dbReference type="GO" id="GO:0051082">
    <property type="term" value="F:unfolded protein binding"/>
    <property type="evidence" value="ECO:0007669"/>
    <property type="project" value="TreeGrafter"/>
</dbReference>
<reference evidence="4 5" key="1">
    <citation type="journal article" date="2020" name="J. Phycol.">
        <title>Comparative genome analysis reveals Cyanidiococcus gen. nov., a new extremophilic red algal genus sister to Cyanidioschyzon (Cyanidioschyzonaceae, Rhodophyta).</title>
        <authorList>
            <person name="Liu S.-L."/>
            <person name="Chiang Y.-R."/>
            <person name="Yoon H.S."/>
            <person name="Fu H.-Y."/>
        </authorList>
    </citation>
    <scope>NUCLEOTIDE SEQUENCE [LARGE SCALE GENOMIC DNA]</scope>
    <source>
        <strain evidence="4 5">THAL066</strain>
    </source>
</reference>